<protein>
    <recommendedName>
        <fullName evidence="3">Toxin-antitoxin system HicB family antitoxin</fullName>
    </recommendedName>
</protein>
<evidence type="ECO:0000313" key="2">
    <source>
        <dbReference type="Proteomes" id="UP001501153"/>
    </source>
</evidence>
<gene>
    <name evidence="1" type="ORF">GCM10023185_31080</name>
</gene>
<organism evidence="1 2">
    <name type="scientific">Hymenobacter saemangeumensis</name>
    <dbReference type="NCBI Taxonomy" id="1084522"/>
    <lineage>
        <taxon>Bacteria</taxon>
        <taxon>Pseudomonadati</taxon>
        <taxon>Bacteroidota</taxon>
        <taxon>Cytophagia</taxon>
        <taxon>Cytophagales</taxon>
        <taxon>Hymenobacteraceae</taxon>
        <taxon>Hymenobacter</taxon>
    </lineage>
</organism>
<reference evidence="2" key="1">
    <citation type="journal article" date="2019" name="Int. J. Syst. Evol. Microbiol.">
        <title>The Global Catalogue of Microorganisms (GCM) 10K type strain sequencing project: providing services to taxonomists for standard genome sequencing and annotation.</title>
        <authorList>
            <consortium name="The Broad Institute Genomics Platform"/>
            <consortium name="The Broad Institute Genome Sequencing Center for Infectious Disease"/>
            <person name="Wu L."/>
            <person name="Ma J."/>
        </authorList>
    </citation>
    <scope>NUCLEOTIDE SEQUENCE [LARGE SCALE GENOMIC DNA]</scope>
    <source>
        <strain evidence="2">JCM 17923</strain>
    </source>
</reference>
<dbReference type="RefSeq" id="WP_345237016.1">
    <property type="nucleotide sequence ID" value="NZ_BAABGZ010000066.1"/>
</dbReference>
<keyword evidence="2" id="KW-1185">Reference proteome</keyword>
<dbReference type="EMBL" id="BAABGZ010000066">
    <property type="protein sequence ID" value="GAA4362798.1"/>
    <property type="molecule type" value="Genomic_DNA"/>
</dbReference>
<evidence type="ECO:0000313" key="1">
    <source>
        <dbReference type="EMBL" id="GAA4362798.1"/>
    </source>
</evidence>
<proteinExistence type="predicted"/>
<name>A0ABP8ILW0_9BACT</name>
<evidence type="ECO:0008006" key="3">
    <source>
        <dbReference type="Google" id="ProtNLM"/>
    </source>
</evidence>
<accession>A0ABP8ILW0</accession>
<dbReference type="Proteomes" id="UP001501153">
    <property type="component" value="Unassembled WGS sequence"/>
</dbReference>
<sequence length="60" mass="6694">MPQLHLAPTQSTVDTIRRLAQKEGISVNAYLVPFLNDIAEGRLVRVPHYPAPQREQSKAA</sequence>
<comment type="caution">
    <text evidence="1">The sequence shown here is derived from an EMBL/GenBank/DDBJ whole genome shotgun (WGS) entry which is preliminary data.</text>
</comment>